<reference evidence="1 2" key="1">
    <citation type="journal article" date="2022" name="bioRxiv">
        <title>The genome of the oomycete Peronosclerospora sorghi, a cosmopolitan pathogen of maize and sorghum, is inflated with dispersed pseudogenes.</title>
        <authorList>
            <person name="Fletcher K."/>
            <person name="Martin F."/>
            <person name="Isakeit T."/>
            <person name="Cavanaugh K."/>
            <person name="Magill C."/>
            <person name="Michelmore R."/>
        </authorList>
    </citation>
    <scope>NUCLEOTIDE SEQUENCE [LARGE SCALE GENOMIC DNA]</scope>
    <source>
        <strain evidence="1">P6</strain>
    </source>
</reference>
<gene>
    <name evidence="1" type="ORF">PsorP6_010297</name>
</gene>
<comment type="caution">
    <text evidence="1">The sequence shown here is derived from an EMBL/GenBank/DDBJ whole genome shotgun (WGS) entry which is preliminary data.</text>
</comment>
<sequence length="2295" mass="261051">MAGNDGKRRNPYSRGGGSAWSRNSQGARANAIRTRSGRGRTQEKAFALKQGDDLDRQFGFALLSELVEHEEEVRQFQSMGEVKEESEKLGWLLNLRACTLPDPLEGKSEVSGVELYFLEQDGKGFKTRVVYQPYFYVRPEANRSHEVMAYCFRRFEGFIAKAERVWKEDLDLPNHLSGKQALYVKLCFATVADLMAVKKQLAPIVARNQERLQARQAYEMQGYVTENESTSGAEFGQGLSMDESESSLLELREYDVPYAMRVAIDLDIRVGAWYLVTYDAAAPYIPSHVRRQQEMVEKAEPVVCAFDIECTKAPLKFPDAQVDQIYMISYMIDGQGYLIVNREFVSEEIEDFEYTPKEAYPGPFTVFNEDNEAHLLQRFFDHLVDAHPHIFVTYNGDFFDWPFLETRARVHGMNMAQAIGVSLDERSGEYRGRCSVHMDAFCWVKRDSYLPQGSQGLKAVTKYKLGYDPVEVDAEDMVALARTEPRKMASYSVSDAVATFYLYDQYVHLFVFSLCTIIPLGSEDVLRKGSGTLCEALLMVEAFHGNIICPNKQSAVREEKFYNGHLVENETYVGGHVECLESGVFRADFRYDFQLVPSAVQQLIDHLDRDLHFSLETEMKVSLETVVNYEQVKQQIRERLVELRDRPHRKEEPLIYHLDVAAMYPNIILTNRLQPCAIVNEADCAACAFNTECGQAAVKRREDSCQREMDWVWRGDFYPATRPEYYSIKTQLEYESFPLGGGALPPHKQSSNGARTVPFGHLPLEKQQQLVKDRFKSYCSSVYKKVKVTEEQKRSATVCMRENPFYVNTVRAFRDRRYEYKELTKVWKKKVAAATTAHDLLATIEAQNKCLVYDSLQLAHKCILNSFYGYVMRKGARWHSMEMAGIVTHTGSNIITRARELVEQLGRPLELDTDGIWAILPHSFPETFTFKLQDGSSKSISYPCVMLNADVHAKFTNPQYHELDPVTGTYTMQKECSILFEVDGPYKCMVLPASTEEGKLLKKRYAVFNLDNSLAELKGFELKRRGELQLIKAFQSQVFERFLDGETLEECYASVAKCANRWLDVIDTRGESMDDDELMALITEHKSMSGRLDEYRGQKSTSITTARRLSEFLGDDMIKERGLTCKFIIAARPYGEKVTERAIPTAIFATEDAVKRHFLKKWLRDPHLQDFDLRSILDWDYYRARFAASVQKIISLPAAFQQVKNPVPRIELPEWMRKQVREKAATHQQGTMEQFLRAPRANTTGDVVAHLIDIEDLKVRAQAAHATTGNEVEAEDDDDNGQDTQDERVEGKLGDVPFPQWLAQRKKLWQRLCGKRRREREERQIWPFPGPKRVPSGQGNGVGMENFVFNAGTALQREEWQIVEMQHEPSGVCTCWVLTAASHVLERITLKLPRLFYLKCEDAAPLLSLLPPGARSVARILPHTSKPQQVVEVQLSEGQYQTHQTELSLILADPLVHGVYERHVAGLTRAVCALGCVAKVVTRPHVSSTTQAYELKDLEFHSTAHAPYLVPPGSTRSLMRRVLLYVAQQKKRAIVGLVVVHDQDDDGASTGDATVWCADPFSQAPYRRAELSAMFDQVQQQEGDAAARFQTCTFKTVVVKTLEQAFAGVNAALARLASNKHVRPRPTIVVAQTCFPSSKRLRDKMQGLHGFPVATLPRHPEDDVFPALTWRQVVSARMLHRFVEMVHEYNQVVECARYAHVPVGNFTGDHALAILDTLYARLLAKHKHLWWHSATSLPDLGGKEHDPTFQHVALSPSLRGVTSAVVCEKGSFVDVCVELELDGLAVNAILVAAQLDTIEGVRGTHQMELQDAAEQDVDEESCDEAFRVLRGLVTSLLKDFLATHNVFADHVLQQVYRWLCSPDALSYDPALHALVKRLMEKLFLQLLAELRRLGAYVVYADFSRVILCTHKTTRGDAQTYLSFILQTVLSNELFQVLHLRPTKFMAHLFFLDAENYGCVVLKDPREDEKEEEEEEEATNEHDNNDKDDDMPPLEIVSHWNIATYLPRGVDDYFLLLVGQFIRRRAEFTHRRRNDGHALDTREEPMMDDDEAEALTPLAKYSQRLVASYFAKKLLQVVPEIVATKMDRDSFPVLAGSHLVLESPALELVKFVTAVVELEPSVRHQVGTLKRTLLQLLHKSEFAPDAAFRNPAVSFLVPDVICPCCNLCRTIDLCRDPQLLHVGDGDDDDENDDNEASGRAWHCPRCDALYDKTALELRLVEMVNAQSLAYQVQDVYCVKCHLPAEHKMREYCPCSGTYALLSRVQESLLETLSILQRVARHHKFHWLLETVERLHA</sequence>
<proteinExistence type="predicted"/>
<protein>
    <submittedName>
        <fullName evidence="1">Uncharacterized protein</fullName>
    </submittedName>
</protein>
<organism evidence="1 2">
    <name type="scientific">Peronosclerospora sorghi</name>
    <dbReference type="NCBI Taxonomy" id="230839"/>
    <lineage>
        <taxon>Eukaryota</taxon>
        <taxon>Sar</taxon>
        <taxon>Stramenopiles</taxon>
        <taxon>Oomycota</taxon>
        <taxon>Peronosporomycetes</taxon>
        <taxon>Peronosporales</taxon>
        <taxon>Peronosporaceae</taxon>
        <taxon>Peronosclerospora</taxon>
    </lineage>
</organism>
<dbReference type="EMBL" id="CM047585">
    <property type="protein sequence ID" value="KAI9909902.1"/>
    <property type="molecule type" value="Genomic_DNA"/>
</dbReference>
<dbReference type="Proteomes" id="UP001163321">
    <property type="component" value="Chromosome 6"/>
</dbReference>
<keyword evidence="2" id="KW-1185">Reference proteome</keyword>
<accession>A0ACC0VUE1</accession>
<evidence type="ECO:0000313" key="1">
    <source>
        <dbReference type="EMBL" id="KAI9909902.1"/>
    </source>
</evidence>
<name>A0ACC0VUE1_9STRA</name>
<evidence type="ECO:0000313" key="2">
    <source>
        <dbReference type="Proteomes" id="UP001163321"/>
    </source>
</evidence>